<dbReference type="InterPro" id="IPR013087">
    <property type="entry name" value="Znf_C2H2_type"/>
</dbReference>
<dbReference type="EMBL" id="ML994610">
    <property type="protein sequence ID" value="KAF2195617.1"/>
    <property type="molecule type" value="Genomic_DNA"/>
</dbReference>
<evidence type="ECO:0000313" key="3">
    <source>
        <dbReference type="Proteomes" id="UP000800200"/>
    </source>
</evidence>
<protein>
    <recommendedName>
        <fullName evidence="1">C2H2-type domain-containing protein</fullName>
    </recommendedName>
</protein>
<dbReference type="OrthoDB" id="3745702at2759"/>
<feature type="non-terminal residue" evidence="2">
    <location>
        <position position="256"/>
    </location>
</feature>
<dbReference type="AlphaFoldDB" id="A0A6A6EU05"/>
<dbReference type="Proteomes" id="UP000800200">
    <property type="component" value="Unassembled WGS sequence"/>
</dbReference>
<evidence type="ECO:0000259" key="1">
    <source>
        <dbReference type="PROSITE" id="PS00028"/>
    </source>
</evidence>
<sequence length="256" mass="30180">RRQKLYEERRQLAMKELNRLRENSDSLTQPIEQEDFHRTLFARVRHLLPERDFLADALFQPTPLQSDEGKKVMESLVRLYQADCQVAYHPNMRPKDGHCPVLRCSKPMNTLMAPNRWSHIYHCVKASYEDQYGFARFCFLCNEWTTNEGKWSEHCQGHLDQPETIPVQCEPLVFRNALVTPGFCPFHLGNAGLPVAERMRQFHYRAKWQDHLNKELESLVKATCSHLRCTRLFPSTQDLLNHLQDAHRIGFPRPRK</sequence>
<dbReference type="PANTHER" id="PTHR37535:SF3">
    <property type="entry name" value="FLUG DOMAIN-CONTAINING PROTEIN"/>
    <property type="match status" value="1"/>
</dbReference>
<organism evidence="2 3">
    <name type="scientific">Zopfia rhizophila CBS 207.26</name>
    <dbReference type="NCBI Taxonomy" id="1314779"/>
    <lineage>
        <taxon>Eukaryota</taxon>
        <taxon>Fungi</taxon>
        <taxon>Dikarya</taxon>
        <taxon>Ascomycota</taxon>
        <taxon>Pezizomycotina</taxon>
        <taxon>Dothideomycetes</taxon>
        <taxon>Dothideomycetes incertae sedis</taxon>
        <taxon>Zopfiaceae</taxon>
        <taxon>Zopfia</taxon>
    </lineage>
</organism>
<accession>A0A6A6EU05</accession>
<reference evidence="2" key="1">
    <citation type="journal article" date="2020" name="Stud. Mycol.">
        <title>101 Dothideomycetes genomes: a test case for predicting lifestyles and emergence of pathogens.</title>
        <authorList>
            <person name="Haridas S."/>
            <person name="Albert R."/>
            <person name="Binder M."/>
            <person name="Bloem J."/>
            <person name="Labutti K."/>
            <person name="Salamov A."/>
            <person name="Andreopoulos B."/>
            <person name="Baker S."/>
            <person name="Barry K."/>
            <person name="Bills G."/>
            <person name="Bluhm B."/>
            <person name="Cannon C."/>
            <person name="Castanera R."/>
            <person name="Culley D."/>
            <person name="Daum C."/>
            <person name="Ezra D."/>
            <person name="Gonzalez J."/>
            <person name="Henrissat B."/>
            <person name="Kuo A."/>
            <person name="Liang C."/>
            <person name="Lipzen A."/>
            <person name="Lutzoni F."/>
            <person name="Magnuson J."/>
            <person name="Mondo S."/>
            <person name="Nolan M."/>
            <person name="Ohm R."/>
            <person name="Pangilinan J."/>
            <person name="Park H.-J."/>
            <person name="Ramirez L."/>
            <person name="Alfaro M."/>
            <person name="Sun H."/>
            <person name="Tritt A."/>
            <person name="Yoshinaga Y."/>
            <person name="Zwiers L.-H."/>
            <person name="Turgeon B."/>
            <person name="Goodwin S."/>
            <person name="Spatafora J."/>
            <person name="Crous P."/>
            <person name="Grigoriev I."/>
        </authorList>
    </citation>
    <scope>NUCLEOTIDE SEQUENCE</scope>
    <source>
        <strain evidence="2">CBS 207.26</strain>
    </source>
</reference>
<gene>
    <name evidence="2" type="ORF">K469DRAFT_456574</name>
</gene>
<dbReference type="PROSITE" id="PS00028">
    <property type="entry name" value="ZINC_FINGER_C2H2_1"/>
    <property type="match status" value="1"/>
</dbReference>
<dbReference type="PANTHER" id="PTHR37535">
    <property type="entry name" value="FLUG DOMAIN PROTEIN"/>
    <property type="match status" value="1"/>
</dbReference>
<evidence type="ECO:0000313" key="2">
    <source>
        <dbReference type="EMBL" id="KAF2195617.1"/>
    </source>
</evidence>
<dbReference type="SMART" id="SM00355">
    <property type="entry name" value="ZnF_C2H2"/>
    <property type="match status" value="2"/>
</dbReference>
<keyword evidence="3" id="KW-1185">Reference proteome</keyword>
<feature type="domain" description="C2H2-type" evidence="1">
    <location>
        <begin position="224"/>
        <end position="247"/>
    </location>
</feature>
<proteinExistence type="predicted"/>
<name>A0A6A6EU05_9PEZI</name>
<feature type="non-terminal residue" evidence="2">
    <location>
        <position position="1"/>
    </location>
</feature>